<evidence type="ECO:0000313" key="2">
    <source>
        <dbReference type="Proteomes" id="UP000314294"/>
    </source>
</evidence>
<dbReference type="EMBL" id="SRLO01000275">
    <property type="protein sequence ID" value="TNN63343.1"/>
    <property type="molecule type" value="Genomic_DNA"/>
</dbReference>
<reference evidence="1 2" key="1">
    <citation type="submission" date="2019-03" db="EMBL/GenBank/DDBJ databases">
        <title>First draft genome of Liparis tanakae, snailfish: a comprehensive survey of snailfish specific genes.</title>
        <authorList>
            <person name="Kim W."/>
            <person name="Song I."/>
            <person name="Jeong J.-H."/>
            <person name="Kim D."/>
            <person name="Kim S."/>
            <person name="Ryu S."/>
            <person name="Song J.Y."/>
            <person name="Lee S.K."/>
        </authorList>
    </citation>
    <scope>NUCLEOTIDE SEQUENCE [LARGE SCALE GENOMIC DNA]</scope>
    <source>
        <tissue evidence="1">Muscle</tissue>
    </source>
</reference>
<gene>
    <name evidence="1" type="ORF">EYF80_026445</name>
</gene>
<dbReference type="AlphaFoldDB" id="A0A4Z2HED0"/>
<sequence>MTRFHLPTRRNAAIKFIQGGRVEWTSLEDFVGQQVAGLPVLVPEKRVDKRVACRLAVGQTLGQHSPYVTHNTMSVRRKVRECKATVNMMNCVPAPFALALQRVHDA</sequence>
<comment type="caution">
    <text evidence="1">The sequence shown here is derived from an EMBL/GenBank/DDBJ whole genome shotgun (WGS) entry which is preliminary data.</text>
</comment>
<protein>
    <submittedName>
        <fullName evidence="1">Uncharacterized protein</fullName>
    </submittedName>
</protein>
<name>A0A4Z2HED0_9TELE</name>
<organism evidence="1 2">
    <name type="scientific">Liparis tanakae</name>
    <name type="common">Tanaka's snailfish</name>
    <dbReference type="NCBI Taxonomy" id="230148"/>
    <lineage>
        <taxon>Eukaryota</taxon>
        <taxon>Metazoa</taxon>
        <taxon>Chordata</taxon>
        <taxon>Craniata</taxon>
        <taxon>Vertebrata</taxon>
        <taxon>Euteleostomi</taxon>
        <taxon>Actinopterygii</taxon>
        <taxon>Neopterygii</taxon>
        <taxon>Teleostei</taxon>
        <taxon>Neoteleostei</taxon>
        <taxon>Acanthomorphata</taxon>
        <taxon>Eupercaria</taxon>
        <taxon>Perciformes</taxon>
        <taxon>Cottioidei</taxon>
        <taxon>Cottales</taxon>
        <taxon>Liparidae</taxon>
        <taxon>Liparis</taxon>
    </lineage>
</organism>
<keyword evidence="2" id="KW-1185">Reference proteome</keyword>
<accession>A0A4Z2HED0</accession>
<dbReference type="Proteomes" id="UP000314294">
    <property type="component" value="Unassembled WGS sequence"/>
</dbReference>
<evidence type="ECO:0000313" key="1">
    <source>
        <dbReference type="EMBL" id="TNN63343.1"/>
    </source>
</evidence>
<proteinExistence type="predicted"/>